<dbReference type="SUPFAM" id="SSF53474">
    <property type="entry name" value="alpha/beta-Hydrolases"/>
    <property type="match status" value="1"/>
</dbReference>
<dbReference type="KEGG" id="laj:A0128_18015"/>
<protein>
    <submittedName>
        <fullName evidence="2">Dienelactone hydrolase</fullName>
    </submittedName>
</protein>
<reference evidence="2 3" key="1">
    <citation type="submission" date="2016-04" db="EMBL/GenBank/DDBJ databases">
        <title>Complete genome seqeunce of Leptospira alstonii serovar Room22.</title>
        <authorList>
            <person name="Nally J.E."/>
            <person name="Bayles D.O."/>
            <person name="Hurley D."/>
            <person name="Fanning S."/>
            <person name="McMahon B.J."/>
            <person name="Arent Z."/>
        </authorList>
    </citation>
    <scope>NUCLEOTIDE SEQUENCE [LARGE SCALE GENOMIC DNA]</scope>
    <source>
        <strain evidence="2 3">GWTS #1</strain>
    </source>
</reference>
<evidence type="ECO:0000256" key="1">
    <source>
        <dbReference type="ARBA" id="ARBA00022801"/>
    </source>
</evidence>
<dbReference type="InterPro" id="IPR050261">
    <property type="entry name" value="FrsA_esterase"/>
</dbReference>
<dbReference type="GO" id="GO:0052689">
    <property type="term" value="F:carboxylic ester hydrolase activity"/>
    <property type="evidence" value="ECO:0007669"/>
    <property type="project" value="UniProtKB-ARBA"/>
</dbReference>
<evidence type="ECO:0000313" key="2">
    <source>
        <dbReference type="EMBL" id="AOP35570.1"/>
    </source>
</evidence>
<evidence type="ECO:0000313" key="3">
    <source>
        <dbReference type="Proteomes" id="UP000094197"/>
    </source>
</evidence>
<keyword evidence="1 2" id="KW-0378">Hydrolase</keyword>
<dbReference type="OrthoDB" id="1412847at2"/>
<dbReference type="RefSeq" id="WP_069608771.1">
    <property type="nucleotide sequence ID" value="NZ_CP015217.1"/>
</dbReference>
<gene>
    <name evidence="2" type="ORF">A0128_18015</name>
</gene>
<dbReference type="PANTHER" id="PTHR22946:SF9">
    <property type="entry name" value="POLYKETIDE TRANSFERASE AF380"/>
    <property type="match status" value="1"/>
</dbReference>
<proteinExistence type="predicted"/>
<dbReference type="InterPro" id="IPR029058">
    <property type="entry name" value="AB_hydrolase_fold"/>
</dbReference>
<organism evidence="2 3">
    <name type="scientific">Leptospira tipperaryensis</name>
    <dbReference type="NCBI Taxonomy" id="2564040"/>
    <lineage>
        <taxon>Bacteria</taxon>
        <taxon>Pseudomonadati</taxon>
        <taxon>Spirochaetota</taxon>
        <taxon>Spirochaetia</taxon>
        <taxon>Leptospirales</taxon>
        <taxon>Leptospiraceae</taxon>
        <taxon>Leptospira</taxon>
    </lineage>
</organism>
<dbReference type="EMBL" id="CP015217">
    <property type="protein sequence ID" value="AOP35570.1"/>
    <property type="molecule type" value="Genomic_DNA"/>
</dbReference>
<dbReference type="PANTHER" id="PTHR22946">
    <property type="entry name" value="DIENELACTONE HYDROLASE DOMAIN-CONTAINING PROTEIN-RELATED"/>
    <property type="match status" value="1"/>
</dbReference>
<name>A0A1D7V169_9LEPT</name>
<dbReference type="AlphaFoldDB" id="A0A1D7V169"/>
<accession>A0A1D7V169</accession>
<keyword evidence="3" id="KW-1185">Reference proteome</keyword>
<dbReference type="Proteomes" id="UP000094197">
    <property type="component" value="Chromosome 1"/>
</dbReference>
<dbReference type="Gene3D" id="3.40.50.1820">
    <property type="entry name" value="alpha/beta hydrolase"/>
    <property type="match status" value="1"/>
</dbReference>
<sequence>MKFLQIMILFYSPILFSFNCKHTKDPIPFLFLLGAIQANEFQNIISGPVPIDQESELTNYKVQIFNSTQNIIITGYFSKPSGLGKFPLIVMMHGCGGAYSFNDPTRGVASLFTEWAGRGKNLGYATLLLDSFTPRNAEQNQCGNGSGVGTSEVTDRPTDAYAALDYVRRSAIILNERIVLLGWSHGGSSVISTVDTNSTLQYRVKYPRPFKGVISYYPGCGLNSAFGGISTSTYLPYTHIKILAAGLDPLYTGGYCDDRVTRAQTLGASAGTNNSIAITVYPNTHHSFDQAKVVNDQFDANDVNAKPLADQEAVDFFQLHNP</sequence>